<gene>
    <name evidence="2" type="ORF">pdam_00016670</name>
</gene>
<organism evidence="2 3">
    <name type="scientific">Pocillopora damicornis</name>
    <name type="common">Cauliflower coral</name>
    <name type="synonym">Millepora damicornis</name>
    <dbReference type="NCBI Taxonomy" id="46731"/>
    <lineage>
        <taxon>Eukaryota</taxon>
        <taxon>Metazoa</taxon>
        <taxon>Cnidaria</taxon>
        <taxon>Anthozoa</taxon>
        <taxon>Hexacorallia</taxon>
        <taxon>Scleractinia</taxon>
        <taxon>Astrocoeniina</taxon>
        <taxon>Pocilloporidae</taxon>
        <taxon>Pocillopora</taxon>
    </lineage>
</organism>
<keyword evidence="1" id="KW-0812">Transmembrane</keyword>
<name>A0A3M6U8Z0_POCDA</name>
<evidence type="ECO:0000313" key="3">
    <source>
        <dbReference type="Proteomes" id="UP000275408"/>
    </source>
</evidence>
<keyword evidence="3" id="KW-1185">Reference proteome</keyword>
<evidence type="ECO:0000256" key="1">
    <source>
        <dbReference type="SAM" id="Phobius"/>
    </source>
</evidence>
<reference evidence="2 3" key="1">
    <citation type="journal article" date="2018" name="Sci. Rep.">
        <title>Comparative analysis of the Pocillopora damicornis genome highlights role of immune system in coral evolution.</title>
        <authorList>
            <person name="Cunning R."/>
            <person name="Bay R.A."/>
            <person name="Gillette P."/>
            <person name="Baker A.C."/>
            <person name="Traylor-Knowles N."/>
        </authorList>
    </citation>
    <scope>NUCLEOTIDE SEQUENCE [LARGE SCALE GENOMIC DNA]</scope>
    <source>
        <strain evidence="2">RSMAS</strain>
        <tissue evidence="2">Whole animal</tissue>
    </source>
</reference>
<comment type="caution">
    <text evidence="2">The sequence shown here is derived from an EMBL/GenBank/DDBJ whole genome shotgun (WGS) entry which is preliminary data.</text>
</comment>
<keyword evidence="1" id="KW-0472">Membrane</keyword>
<feature type="transmembrane region" description="Helical" evidence="1">
    <location>
        <begin position="71"/>
        <end position="91"/>
    </location>
</feature>
<proteinExistence type="predicted"/>
<keyword evidence="1" id="KW-1133">Transmembrane helix</keyword>
<dbReference type="EMBL" id="RCHS01002012">
    <property type="protein sequence ID" value="RMX49984.1"/>
    <property type="molecule type" value="Genomic_DNA"/>
</dbReference>
<dbReference type="Proteomes" id="UP000275408">
    <property type="component" value="Unassembled WGS sequence"/>
</dbReference>
<feature type="transmembrane region" description="Helical" evidence="1">
    <location>
        <begin position="97"/>
        <end position="116"/>
    </location>
</feature>
<accession>A0A3M6U8Z0</accession>
<sequence length="139" mass="16122">MKALNALYALYALYSNYANVLVEKRTLVTEEQNSNGCKLLVKKDTMLDSIDARERSYENSANGINFTIRKVNLMFVFIVVVWIFFFNKYMIQSPMFFVYNVIMLTIVYAIVLSQATQAHASRKSQRLIHERVAQCVTRC</sequence>
<dbReference type="AlphaFoldDB" id="A0A3M6U8Z0"/>
<protein>
    <submittedName>
        <fullName evidence="2">Uncharacterized protein</fullName>
    </submittedName>
</protein>
<evidence type="ECO:0000313" key="2">
    <source>
        <dbReference type="EMBL" id="RMX49984.1"/>
    </source>
</evidence>